<reference evidence="1" key="1">
    <citation type="journal article" date="2014" name="Int. J. Syst. Evol. Microbiol.">
        <title>Complete genome sequence of Corynebacterium casei LMG S-19264T (=DSM 44701T), isolated from a smear-ripened cheese.</title>
        <authorList>
            <consortium name="US DOE Joint Genome Institute (JGI-PGF)"/>
            <person name="Walter F."/>
            <person name="Albersmeier A."/>
            <person name="Kalinowski J."/>
            <person name="Ruckert C."/>
        </authorList>
    </citation>
    <scope>NUCLEOTIDE SEQUENCE</scope>
    <source>
        <strain evidence="1">CGMCC 1.15178</strain>
    </source>
</reference>
<evidence type="ECO:0000313" key="2">
    <source>
        <dbReference type="Proteomes" id="UP000612456"/>
    </source>
</evidence>
<dbReference type="Proteomes" id="UP000612456">
    <property type="component" value="Unassembled WGS sequence"/>
</dbReference>
<dbReference type="AlphaFoldDB" id="A0A916YPT0"/>
<name>A0A916YPT0_9BACL</name>
<proteinExistence type="predicted"/>
<evidence type="ECO:0000313" key="1">
    <source>
        <dbReference type="EMBL" id="GGD54213.1"/>
    </source>
</evidence>
<accession>A0A916YPT0</accession>
<gene>
    <name evidence="1" type="ORF">GCM10010911_09710</name>
</gene>
<comment type="caution">
    <text evidence="1">The sequence shown here is derived from an EMBL/GenBank/DDBJ whole genome shotgun (WGS) entry which is preliminary data.</text>
</comment>
<organism evidence="1 2">
    <name type="scientific">Paenibacillus nasutitermitis</name>
    <dbReference type="NCBI Taxonomy" id="1652958"/>
    <lineage>
        <taxon>Bacteria</taxon>
        <taxon>Bacillati</taxon>
        <taxon>Bacillota</taxon>
        <taxon>Bacilli</taxon>
        <taxon>Bacillales</taxon>
        <taxon>Paenibacillaceae</taxon>
        <taxon>Paenibacillus</taxon>
    </lineage>
</organism>
<reference evidence="1" key="2">
    <citation type="submission" date="2020-09" db="EMBL/GenBank/DDBJ databases">
        <authorList>
            <person name="Sun Q."/>
            <person name="Zhou Y."/>
        </authorList>
    </citation>
    <scope>NUCLEOTIDE SEQUENCE</scope>
    <source>
        <strain evidence="1">CGMCC 1.15178</strain>
    </source>
</reference>
<sequence length="59" mass="6424">MTLVFRIGPALVFLVRTTKQKSLCIGRAIVVFGHTHVLPNAGSPMDTLRVNLAFEAVSE</sequence>
<protein>
    <submittedName>
        <fullName evidence="1">Uncharacterized protein</fullName>
    </submittedName>
</protein>
<dbReference type="EMBL" id="BMHP01000001">
    <property type="protein sequence ID" value="GGD54213.1"/>
    <property type="molecule type" value="Genomic_DNA"/>
</dbReference>
<keyword evidence="2" id="KW-1185">Reference proteome</keyword>